<name>A0A026WI91_OOCBI</name>
<dbReference type="AlphaFoldDB" id="A0A026WI91"/>
<dbReference type="EMBL" id="KK107189">
    <property type="protein sequence ID" value="EZA55730.1"/>
    <property type="molecule type" value="Genomic_DNA"/>
</dbReference>
<dbReference type="Proteomes" id="UP000053097">
    <property type="component" value="Unassembled WGS sequence"/>
</dbReference>
<gene>
    <name evidence="1" type="ORF">X777_04170</name>
</gene>
<organism evidence="1 2">
    <name type="scientific">Ooceraea biroi</name>
    <name type="common">Clonal raider ant</name>
    <name type="synonym">Cerapachys biroi</name>
    <dbReference type="NCBI Taxonomy" id="2015173"/>
    <lineage>
        <taxon>Eukaryota</taxon>
        <taxon>Metazoa</taxon>
        <taxon>Ecdysozoa</taxon>
        <taxon>Arthropoda</taxon>
        <taxon>Hexapoda</taxon>
        <taxon>Insecta</taxon>
        <taxon>Pterygota</taxon>
        <taxon>Neoptera</taxon>
        <taxon>Endopterygota</taxon>
        <taxon>Hymenoptera</taxon>
        <taxon>Apocrita</taxon>
        <taxon>Aculeata</taxon>
        <taxon>Formicoidea</taxon>
        <taxon>Formicidae</taxon>
        <taxon>Dorylinae</taxon>
        <taxon>Ooceraea</taxon>
    </lineage>
</organism>
<protein>
    <submittedName>
        <fullName evidence="1">Uncharacterized protein</fullName>
    </submittedName>
</protein>
<sequence length="129" mass="14796">MLPNEAESQFTKIVRTRVVGEARRTIQRQDFENIGQLTKYLKQIYGSSKNAYQLQGELGNIYQKGVEDVVTYANRVKVLGKQILEAYRSSGSLQSDPNVKISLEKDMAKCFIRELKPEIEQRIARDLDV</sequence>
<evidence type="ECO:0000313" key="1">
    <source>
        <dbReference type="EMBL" id="EZA55730.1"/>
    </source>
</evidence>
<reference evidence="1 2" key="1">
    <citation type="journal article" date="2014" name="Curr. Biol.">
        <title>The genome of the clonal raider ant Cerapachys biroi.</title>
        <authorList>
            <person name="Oxley P.R."/>
            <person name="Ji L."/>
            <person name="Fetter-Pruneda I."/>
            <person name="McKenzie S.K."/>
            <person name="Li C."/>
            <person name="Hu H."/>
            <person name="Zhang G."/>
            <person name="Kronauer D.J."/>
        </authorList>
    </citation>
    <scope>NUCLEOTIDE SEQUENCE [LARGE SCALE GENOMIC DNA]</scope>
</reference>
<keyword evidence="2" id="KW-1185">Reference proteome</keyword>
<evidence type="ECO:0000313" key="2">
    <source>
        <dbReference type="Proteomes" id="UP000053097"/>
    </source>
</evidence>
<proteinExistence type="predicted"/>
<accession>A0A026WI91</accession>